<protein>
    <recommendedName>
        <fullName evidence="3 5">Prokaryotic ubiquitin-like protein Pup</fullName>
    </recommendedName>
    <alternativeName>
        <fullName evidence="4 5">Bacterial ubiquitin-like modifier</fullName>
    </alternativeName>
</protein>
<evidence type="ECO:0000256" key="4">
    <source>
        <dbReference type="ARBA" id="ARBA00032321"/>
    </source>
</evidence>
<comment type="domain">
    <text evidence="5">The N-terminal unstructured half of Pup provides a signal required to initiate unfolding and degradation by the proteasome but is not needed for pupylation, while the C-terminal helical half of Pup interacts with ARC to target proteins to the proteasome.</text>
</comment>
<comment type="caution">
    <text evidence="7">The sequence shown here is derived from an EMBL/GenBank/DDBJ whole genome shotgun (WGS) entry which is preliminary data.</text>
</comment>
<dbReference type="GO" id="GO:0019941">
    <property type="term" value="P:modification-dependent protein catabolic process"/>
    <property type="evidence" value="ECO:0007669"/>
    <property type="project" value="UniProtKB-UniRule"/>
</dbReference>
<dbReference type="AlphaFoldDB" id="A0A150H7X3"/>
<sequence length="65" mass="6834">MAGQDQIHRHSGGAEGPEEPGDLNVGGGQAQINTQGLDDILDDIDSVLETNAEDFVKNFVQKGGQ</sequence>
<comment type="pathway">
    <text evidence="1 5">Protein degradation; proteasomal Pup-dependent pathway.</text>
</comment>
<organism evidence="7 10">
    <name type="scientific">Brevibacterium ravenspurgense</name>
    <dbReference type="NCBI Taxonomy" id="479117"/>
    <lineage>
        <taxon>Bacteria</taxon>
        <taxon>Bacillati</taxon>
        <taxon>Actinomycetota</taxon>
        <taxon>Actinomycetes</taxon>
        <taxon>Micrococcales</taxon>
        <taxon>Brevibacteriaceae</taxon>
        <taxon>Brevibacterium</taxon>
    </lineage>
</organism>
<keyword evidence="5" id="KW-1017">Isopeptide bond</keyword>
<dbReference type="GO" id="GO:0031386">
    <property type="term" value="F:protein tag activity"/>
    <property type="evidence" value="ECO:0007669"/>
    <property type="project" value="UniProtKB-UniRule"/>
</dbReference>
<dbReference type="NCBIfam" id="TIGR03687">
    <property type="entry name" value="pupylate_cterm"/>
    <property type="match status" value="1"/>
</dbReference>
<dbReference type="HAMAP" id="MF_02106">
    <property type="entry name" value="Pup"/>
    <property type="match status" value="1"/>
</dbReference>
<dbReference type="Pfam" id="PF05639">
    <property type="entry name" value="Pup"/>
    <property type="match status" value="1"/>
</dbReference>
<dbReference type="EMBL" id="PKGO01000001">
    <property type="protein sequence ID" value="PKY71370.1"/>
    <property type="molecule type" value="Genomic_DNA"/>
</dbReference>
<evidence type="ECO:0000313" key="9">
    <source>
        <dbReference type="Proteomes" id="UP000242755"/>
    </source>
</evidence>
<evidence type="ECO:0000256" key="1">
    <source>
        <dbReference type="ARBA" id="ARBA00004707"/>
    </source>
</evidence>
<keyword evidence="10" id="KW-1185">Reference proteome</keyword>
<proteinExistence type="inferred from homology"/>
<dbReference type="Proteomes" id="UP000242755">
    <property type="component" value="Unassembled WGS sequence"/>
</dbReference>
<comment type="PTM">
    <text evidence="5">Is modified by deamidation of its C-terminal glutamine to glutamate by the deamidase Dop, a prerequisite to the subsequent pupylation process.</text>
</comment>
<dbReference type="GO" id="GO:0070628">
    <property type="term" value="F:proteasome binding"/>
    <property type="evidence" value="ECO:0007669"/>
    <property type="project" value="UniProtKB-UniRule"/>
</dbReference>
<evidence type="ECO:0000256" key="3">
    <source>
        <dbReference type="ARBA" id="ARBA00016748"/>
    </source>
</evidence>
<dbReference type="InterPro" id="IPR008515">
    <property type="entry name" value="Ubiquitin-like_Pup"/>
</dbReference>
<evidence type="ECO:0000256" key="6">
    <source>
        <dbReference type="SAM" id="MobiDB-lite"/>
    </source>
</evidence>
<keyword evidence="5" id="KW-0833">Ubl conjugation pathway</keyword>
<dbReference type="Proteomes" id="UP000243589">
    <property type="component" value="Unassembled WGS sequence"/>
</dbReference>
<evidence type="ECO:0000313" key="8">
    <source>
        <dbReference type="EMBL" id="PKY71370.1"/>
    </source>
</evidence>
<evidence type="ECO:0000256" key="5">
    <source>
        <dbReference type="HAMAP-Rule" id="MF_02106"/>
    </source>
</evidence>
<comment type="similarity">
    <text evidence="2 5">Belongs to the prokaryotic ubiquitin-like protein family.</text>
</comment>
<evidence type="ECO:0000313" key="10">
    <source>
        <dbReference type="Proteomes" id="UP000243589"/>
    </source>
</evidence>
<accession>A0A150H7X3</accession>
<dbReference type="EMBL" id="LQQC01000010">
    <property type="protein sequence ID" value="KXZ58202.1"/>
    <property type="molecule type" value="Genomic_DNA"/>
</dbReference>
<dbReference type="STRING" id="1176165.GCA_001584405_01036"/>
<comment type="function">
    <text evidence="5">Protein modifier that is covalently attached to lysine residues of substrate proteins, thereby targeting them for proteasomal degradation. The tagging system is termed pupylation.</text>
</comment>
<evidence type="ECO:0000256" key="2">
    <source>
        <dbReference type="ARBA" id="ARBA00010616"/>
    </source>
</evidence>
<dbReference type="UniPathway" id="UPA00997"/>
<comment type="caution">
    <text evidence="5">Lacks conserved residue(s) required for the propagation of feature annotation.</text>
</comment>
<reference evidence="7 10" key="1">
    <citation type="submission" date="2016-01" db="EMBL/GenBank/DDBJ databases">
        <title>Use of Whole Genome Sequencing to ascertain that Brevibacterium massiliense (Roux, Raoult 2009) is a later heterotypic synonym of Brevibacterium ravenspurgense (Mages 2008).</title>
        <authorList>
            <person name="Bernier A.-M."/>
            <person name="Burdz T."/>
            <person name="Huynh C."/>
            <person name="Pachecho A.L."/>
            <person name="Wiebe D."/>
            <person name="Bonner C."/>
            <person name="Bernard K."/>
        </authorList>
    </citation>
    <scope>NUCLEOTIDE SEQUENCE [LARGE SCALE GENOMIC DNA]</scope>
    <source>
        <strain evidence="7 10">CCUG56047</strain>
    </source>
</reference>
<comment type="subunit">
    <text evidence="5">Strongly interacts with the proteasome-associated ATPase ARC through a hydrophobic interface; the interacting region of Pup lies in its C-terminal half. There is one Pup binding site per ARC hexamer ring.</text>
</comment>
<gene>
    <name evidence="5 7" type="primary">pup</name>
    <name evidence="7" type="ORF">Bravens_01240</name>
    <name evidence="8" type="ORF">CYJ40_01540</name>
</gene>
<feature type="modified residue" description="Deamidated glutamine" evidence="5">
    <location>
        <position position="65"/>
    </location>
</feature>
<reference evidence="8 9" key="2">
    <citation type="submission" date="2017-12" db="EMBL/GenBank/DDBJ databases">
        <title>Phylogenetic diversity of female urinary microbiome.</title>
        <authorList>
            <person name="Thomas-White K."/>
            <person name="Wolfe A.J."/>
        </authorList>
    </citation>
    <scope>NUCLEOTIDE SEQUENCE [LARGE SCALE GENOMIC DNA]</scope>
    <source>
        <strain evidence="8 9">UMB0426</strain>
    </source>
</reference>
<evidence type="ECO:0000313" key="7">
    <source>
        <dbReference type="EMBL" id="KXZ58202.1"/>
    </source>
</evidence>
<dbReference type="GO" id="GO:0010498">
    <property type="term" value="P:proteasomal protein catabolic process"/>
    <property type="evidence" value="ECO:0007669"/>
    <property type="project" value="UniProtKB-UniRule"/>
</dbReference>
<feature type="region of interest" description="Disordered" evidence="6">
    <location>
        <begin position="1"/>
        <end position="31"/>
    </location>
</feature>
<feature type="cross-link" description="Isoglutamyl lysine isopeptide (Gln-Lys) (interchain with K-? in acceptor proteins)" evidence="5">
    <location>
        <position position="65"/>
    </location>
</feature>
<dbReference type="RefSeq" id="WP_019175004.1">
    <property type="nucleotide sequence ID" value="NZ_JAKRCZ010000001.1"/>
</dbReference>
<name>A0A150H7X3_9MICO</name>
<dbReference type="GO" id="GO:0070490">
    <property type="term" value="P:protein pupylation"/>
    <property type="evidence" value="ECO:0007669"/>
    <property type="project" value="UniProtKB-UniRule"/>
</dbReference>
<dbReference type="PATRIC" id="fig|479117.4.peg.1235"/>